<gene>
    <name evidence="2" type="ORF">B0H16DRAFT_1640603</name>
</gene>
<dbReference type="AlphaFoldDB" id="A0AAD7DY18"/>
<name>A0AAD7DY18_9AGAR</name>
<organism evidence="2 3">
    <name type="scientific">Mycena metata</name>
    <dbReference type="NCBI Taxonomy" id="1033252"/>
    <lineage>
        <taxon>Eukaryota</taxon>
        <taxon>Fungi</taxon>
        <taxon>Dikarya</taxon>
        <taxon>Basidiomycota</taxon>
        <taxon>Agaricomycotina</taxon>
        <taxon>Agaricomycetes</taxon>
        <taxon>Agaricomycetidae</taxon>
        <taxon>Agaricales</taxon>
        <taxon>Marasmiineae</taxon>
        <taxon>Mycenaceae</taxon>
        <taxon>Mycena</taxon>
    </lineage>
</organism>
<reference evidence="2" key="1">
    <citation type="submission" date="2023-03" db="EMBL/GenBank/DDBJ databases">
        <title>Massive genome expansion in bonnet fungi (Mycena s.s.) driven by repeated elements and novel gene families across ecological guilds.</title>
        <authorList>
            <consortium name="Lawrence Berkeley National Laboratory"/>
            <person name="Harder C.B."/>
            <person name="Miyauchi S."/>
            <person name="Viragh M."/>
            <person name="Kuo A."/>
            <person name="Thoen E."/>
            <person name="Andreopoulos B."/>
            <person name="Lu D."/>
            <person name="Skrede I."/>
            <person name="Drula E."/>
            <person name="Henrissat B."/>
            <person name="Morin E."/>
            <person name="Kohler A."/>
            <person name="Barry K."/>
            <person name="LaButti K."/>
            <person name="Morin E."/>
            <person name="Salamov A."/>
            <person name="Lipzen A."/>
            <person name="Mereny Z."/>
            <person name="Hegedus B."/>
            <person name="Baldrian P."/>
            <person name="Stursova M."/>
            <person name="Weitz H."/>
            <person name="Taylor A."/>
            <person name="Grigoriev I.V."/>
            <person name="Nagy L.G."/>
            <person name="Martin F."/>
            <person name="Kauserud H."/>
        </authorList>
    </citation>
    <scope>NUCLEOTIDE SEQUENCE</scope>
    <source>
        <strain evidence="2">CBHHK182m</strain>
    </source>
</reference>
<feature type="compositionally biased region" description="Acidic residues" evidence="1">
    <location>
        <begin position="221"/>
        <end position="235"/>
    </location>
</feature>
<accession>A0AAD7DY18</accession>
<proteinExistence type="predicted"/>
<dbReference type="EMBL" id="JARKIB010000526">
    <property type="protein sequence ID" value="KAJ7701692.1"/>
    <property type="molecule type" value="Genomic_DNA"/>
</dbReference>
<keyword evidence="3" id="KW-1185">Reference proteome</keyword>
<comment type="caution">
    <text evidence="2">The sequence shown here is derived from an EMBL/GenBank/DDBJ whole genome shotgun (WGS) entry which is preliminary data.</text>
</comment>
<evidence type="ECO:0000313" key="2">
    <source>
        <dbReference type="EMBL" id="KAJ7701692.1"/>
    </source>
</evidence>
<feature type="region of interest" description="Disordered" evidence="1">
    <location>
        <begin position="254"/>
        <end position="282"/>
    </location>
</feature>
<sequence length="391" mass="42010">MIMYKLAVMSTPQNRLIINTGWNTQRCHEFFSALFPELFAHLARHPPAATTGSEAVQSQTWLGVIKSKQSISLSMTAFPNGATLAAHAKKKGEAVLDRTLYLASKIEVPEERYMDWDVETDSEGEDIEDEDFDMLDGDDTPRKPSVKSQGKKPARPSPQKTVSTWLFSLITLLTSSFLAVKIEKLDLPKLKLSDMKTAATMRTRLASGTLVKKTVRVPNSSDDDQPIEVSDDDEDLPHPSELVSSLARRTTPLFTSIDKSPSPVPAPEPSTESESFFDQFDFTSLPPSPAANSSGSGWASTSSLVSMSGAHNLPAFTSDIPSIPTGTSAAGSLPMAFTVPTSTAPSSAAGWTNTAASAGPSIVVDPPLRTIGFLKRAGKGKGLVNPWSKKV</sequence>
<dbReference type="Proteomes" id="UP001215598">
    <property type="component" value="Unassembled WGS sequence"/>
</dbReference>
<evidence type="ECO:0000313" key="3">
    <source>
        <dbReference type="Proteomes" id="UP001215598"/>
    </source>
</evidence>
<evidence type="ECO:0000256" key="1">
    <source>
        <dbReference type="SAM" id="MobiDB-lite"/>
    </source>
</evidence>
<feature type="region of interest" description="Disordered" evidence="1">
    <location>
        <begin position="120"/>
        <end position="159"/>
    </location>
</feature>
<protein>
    <submittedName>
        <fullName evidence="2">Uncharacterized protein</fullName>
    </submittedName>
</protein>
<feature type="region of interest" description="Disordered" evidence="1">
    <location>
        <begin position="214"/>
        <end position="239"/>
    </location>
</feature>
<feature type="compositionally biased region" description="Acidic residues" evidence="1">
    <location>
        <begin position="120"/>
        <end position="138"/>
    </location>
</feature>